<dbReference type="AlphaFoldDB" id="A0A7M5XAE8"/>
<keyword evidence="2" id="KW-0677">Repeat</keyword>
<keyword evidence="7" id="KW-1185">Reference proteome</keyword>
<dbReference type="OrthoDB" id="5563016at2759"/>
<reference evidence="6" key="1">
    <citation type="submission" date="2021-01" db="UniProtKB">
        <authorList>
            <consortium name="EnsemblMetazoa"/>
        </authorList>
    </citation>
    <scope>IDENTIFICATION</scope>
</reference>
<dbReference type="GO" id="GO:0030036">
    <property type="term" value="P:actin cytoskeleton organization"/>
    <property type="evidence" value="ECO:0007669"/>
    <property type="project" value="TreeGrafter"/>
</dbReference>
<evidence type="ECO:0008006" key="8">
    <source>
        <dbReference type="Google" id="ProtNLM"/>
    </source>
</evidence>
<dbReference type="PROSITE" id="PS51073">
    <property type="entry name" value="RPEL"/>
    <property type="match status" value="2"/>
</dbReference>
<sequence>MGEISAETQEVNDDSTPTSRERCVSDSNVELQKYDNKKMNGNVKHGEVRRRHFGHAFGKRLRLILRPWKWRRKSKRSYRASTGTQSQRNVSIADDAKQGDGCANDRNASKLSYSTNDLSNISPVDVNFTKDLKEPDKLNNGNVVNTDNNTEIDNKKTEINDNTSTSPKNLSPPSSSKITFSAHNNADIDTKMTNEHTHTPNLKNENEERPPPPPYPGNATDSPNVSIPTASRQNDDSDLSDNEEDGPPPIPPRDAYVRNDDEMSDSSSDSSILRPLSDSEEESDNIVTGLASKVKRSDSLALKLGARPSRSELEGKNIIPTQSDDEKLALRSKVGTNLVRRLSQRPSKEELEQRNIYRTTTDEETHQKNLEETKRQLSRKLSRRPTIKELRKKKIIGFNEYVEVFEVQEYDRRADKPWTRLTPKDKASIRKELNEYKEYEMDVHEESKIYTRFHRP</sequence>
<feature type="compositionally biased region" description="Low complexity" evidence="5">
    <location>
        <begin position="265"/>
        <end position="276"/>
    </location>
</feature>
<dbReference type="PANTHER" id="PTHR12751:SF18">
    <property type="entry name" value="PHOSPHATASE AND ACTIN REGULATOR 1"/>
    <property type="match status" value="1"/>
</dbReference>
<dbReference type="SMART" id="SM00707">
    <property type="entry name" value="RPEL"/>
    <property type="match status" value="3"/>
</dbReference>
<feature type="compositionally biased region" description="Polar residues" evidence="5">
    <location>
        <begin position="79"/>
        <end position="90"/>
    </location>
</feature>
<name>A0A7M5XAE8_9CNID</name>
<dbReference type="RefSeq" id="XP_066922822.1">
    <property type="nucleotide sequence ID" value="XM_067066721.1"/>
</dbReference>
<keyword evidence="3" id="KW-0009">Actin-binding</keyword>
<dbReference type="Gene3D" id="6.10.140.2130">
    <property type="match status" value="1"/>
</dbReference>
<feature type="compositionally biased region" description="Polar residues" evidence="5">
    <location>
        <begin position="219"/>
        <end position="232"/>
    </location>
</feature>
<dbReference type="InterPro" id="IPR004018">
    <property type="entry name" value="RPEL_repeat"/>
</dbReference>
<dbReference type="Proteomes" id="UP000594262">
    <property type="component" value="Unplaced"/>
</dbReference>
<feature type="repeat" description="RPEL" evidence="4">
    <location>
        <begin position="298"/>
        <end position="323"/>
    </location>
</feature>
<feature type="region of interest" description="Disordered" evidence="5">
    <location>
        <begin position="132"/>
        <end position="290"/>
    </location>
</feature>
<protein>
    <recommendedName>
        <fullName evidence="8">Phosphatase and actin regulator</fullName>
    </recommendedName>
</protein>
<feature type="repeat" description="RPEL" evidence="4">
    <location>
        <begin position="336"/>
        <end position="361"/>
    </location>
</feature>
<dbReference type="EnsemblMetazoa" id="CLYHEMT019748.1">
    <property type="protein sequence ID" value="CLYHEMP019748.1"/>
    <property type="gene ID" value="CLYHEMG019748"/>
</dbReference>
<feature type="region of interest" description="Disordered" evidence="5">
    <location>
        <begin position="343"/>
        <end position="381"/>
    </location>
</feature>
<feature type="compositionally biased region" description="Basic and acidic residues" evidence="5">
    <location>
        <begin position="186"/>
        <end position="210"/>
    </location>
</feature>
<feature type="compositionally biased region" description="Low complexity" evidence="5">
    <location>
        <begin position="139"/>
        <end position="149"/>
    </location>
</feature>
<feature type="region of interest" description="Disordered" evidence="5">
    <location>
        <begin position="1"/>
        <end position="27"/>
    </location>
</feature>
<feature type="compositionally biased region" description="Polar residues" evidence="5">
    <location>
        <begin position="1"/>
        <end position="18"/>
    </location>
</feature>
<dbReference type="Gene3D" id="6.10.140.1750">
    <property type="match status" value="1"/>
</dbReference>
<organism evidence="6 7">
    <name type="scientific">Clytia hemisphaerica</name>
    <dbReference type="NCBI Taxonomy" id="252671"/>
    <lineage>
        <taxon>Eukaryota</taxon>
        <taxon>Metazoa</taxon>
        <taxon>Cnidaria</taxon>
        <taxon>Hydrozoa</taxon>
        <taxon>Hydroidolina</taxon>
        <taxon>Leptothecata</taxon>
        <taxon>Obeliida</taxon>
        <taxon>Clytiidae</taxon>
        <taxon>Clytia</taxon>
    </lineage>
</organism>
<evidence type="ECO:0000256" key="1">
    <source>
        <dbReference type="ARBA" id="ARBA00009795"/>
    </source>
</evidence>
<comment type="similarity">
    <text evidence="1">Belongs to the phosphatase and actin regulator family.</text>
</comment>
<evidence type="ECO:0000256" key="3">
    <source>
        <dbReference type="ARBA" id="ARBA00023203"/>
    </source>
</evidence>
<feature type="compositionally biased region" description="Basic and acidic residues" evidence="5">
    <location>
        <begin position="346"/>
        <end position="375"/>
    </location>
</feature>
<feature type="compositionally biased region" description="Low complexity" evidence="5">
    <location>
        <begin position="162"/>
        <end position="177"/>
    </location>
</feature>
<proteinExistence type="inferred from homology"/>
<dbReference type="PANTHER" id="PTHR12751">
    <property type="entry name" value="PHOSPHATASE AND ACTIN REGULATOR PHACTR"/>
    <property type="match status" value="1"/>
</dbReference>
<evidence type="ECO:0000313" key="6">
    <source>
        <dbReference type="EnsemblMetazoa" id="CLYHEMP019748.1"/>
    </source>
</evidence>
<dbReference type="GO" id="GO:0003779">
    <property type="term" value="F:actin binding"/>
    <property type="evidence" value="ECO:0007669"/>
    <property type="project" value="UniProtKB-KW"/>
</dbReference>
<accession>A0A7M5XAE8</accession>
<dbReference type="Pfam" id="PF02755">
    <property type="entry name" value="RPEL"/>
    <property type="match status" value="1"/>
</dbReference>
<feature type="compositionally biased region" description="Acidic residues" evidence="5">
    <location>
        <begin position="236"/>
        <end position="246"/>
    </location>
</feature>
<evidence type="ECO:0000256" key="5">
    <source>
        <dbReference type="SAM" id="MobiDB-lite"/>
    </source>
</evidence>
<evidence type="ECO:0000256" key="4">
    <source>
        <dbReference type="PROSITE-ProRule" id="PRU00401"/>
    </source>
</evidence>
<dbReference type="GeneID" id="136810147"/>
<evidence type="ECO:0000313" key="7">
    <source>
        <dbReference type="Proteomes" id="UP000594262"/>
    </source>
</evidence>
<feature type="region of interest" description="Disordered" evidence="5">
    <location>
        <begin position="74"/>
        <end position="108"/>
    </location>
</feature>
<evidence type="ECO:0000256" key="2">
    <source>
        <dbReference type="ARBA" id="ARBA00022737"/>
    </source>
</evidence>